<evidence type="ECO:0000313" key="4">
    <source>
        <dbReference type="Proteomes" id="UP000050544"/>
    </source>
</evidence>
<dbReference type="Pfam" id="PF00501">
    <property type="entry name" value="AMP-binding"/>
    <property type="match status" value="1"/>
</dbReference>
<dbReference type="STRING" id="869279.SE15_06050"/>
<dbReference type="PATRIC" id="fig|869279.4.peg.1216"/>
<dbReference type="CDD" id="cd05936">
    <property type="entry name" value="FC-FACS_FadD_like"/>
    <property type="match status" value="1"/>
</dbReference>
<dbReference type="SUPFAM" id="SSF56801">
    <property type="entry name" value="Acetyl-CoA synthetase-like"/>
    <property type="match status" value="1"/>
</dbReference>
<dbReference type="InterPro" id="IPR020845">
    <property type="entry name" value="AMP-binding_CS"/>
</dbReference>
<evidence type="ECO:0000259" key="1">
    <source>
        <dbReference type="Pfam" id="PF00501"/>
    </source>
</evidence>
<comment type="caution">
    <text evidence="3">The sequence shown here is derived from an EMBL/GenBank/DDBJ whole genome shotgun (WGS) entry which is preliminary data.</text>
</comment>
<dbReference type="InterPro" id="IPR045851">
    <property type="entry name" value="AMP-bd_C_sf"/>
</dbReference>
<dbReference type="EMBL" id="LGKO01000002">
    <property type="protein sequence ID" value="KPL84828.1"/>
    <property type="molecule type" value="Genomic_DNA"/>
</dbReference>
<dbReference type="InterPro" id="IPR025110">
    <property type="entry name" value="AMP-bd_C"/>
</dbReference>
<dbReference type="Gene3D" id="3.30.300.30">
    <property type="match status" value="1"/>
</dbReference>
<protein>
    <recommendedName>
        <fullName evidence="5">Long-chain fatty acid--CoA ligase</fullName>
    </recommendedName>
</protein>
<dbReference type="AlphaFoldDB" id="A0A0P6Y5T4"/>
<dbReference type="PROSITE" id="PS00455">
    <property type="entry name" value="AMP_BINDING"/>
    <property type="match status" value="1"/>
</dbReference>
<dbReference type="Proteomes" id="UP000050544">
    <property type="component" value="Unassembled WGS sequence"/>
</dbReference>
<evidence type="ECO:0000259" key="2">
    <source>
        <dbReference type="Pfam" id="PF13193"/>
    </source>
</evidence>
<dbReference type="GO" id="GO:0016877">
    <property type="term" value="F:ligase activity, forming carbon-sulfur bonds"/>
    <property type="evidence" value="ECO:0007669"/>
    <property type="project" value="UniProtKB-ARBA"/>
</dbReference>
<dbReference type="Pfam" id="PF13193">
    <property type="entry name" value="AMP-binding_C"/>
    <property type="match status" value="1"/>
</dbReference>
<accession>A0A0P6Y5T4</accession>
<feature type="domain" description="AMP-dependent synthetase/ligase" evidence="1">
    <location>
        <begin position="29"/>
        <end position="414"/>
    </location>
</feature>
<keyword evidence="4" id="KW-1185">Reference proteome</keyword>
<dbReference type="InterPro" id="IPR042099">
    <property type="entry name" value="ANL_N_sf"/>
</dbReference>
<sequence>MERPWLKRYDSGVPFTIIYPQVALPWFLKQAAERYPFRACTIYRDRVLSYAQVDTMSTHLARWLRKLELQKGERVGLALPNSAQFVIAFYAVLKAGGVVVALNPAYKERELAYQITDAGIRTVIGLRTLRGMFASLTEYTPLERWILTDDDDLNDLQAWSEPSEKNGGQVETSREIAWSELLRRGFDRLPPLPVLDPTDVAVFQYSGGTTGIPKAAIGLHRNLVANTLQFRHWLVGMQDGNEVVLAAIPLFHVYGMVIAMSVGVALGASIVLIPDARDTDQVVHHIQAYRATLFPGVPSLYQAINRHPSVLAGAVDLSSVKACISGSAPLLRETKEEFERLTGGKVMEGYGLSEAPTATHCNPMLGENRIGSIGLPLPDVDCCIVDLEDGVTPCDIGKPGELIIRGPQVMAGYHQRPEETAQALRSGWLYTGDIAYMDADGYFYLVDRKKDLIKVGGFQVWPREVEEILAAYPGVKEVAVAGVPHPQKGEIVKAWVVPESGAGLEVEDLKRWCLGHLVRYKVPEVIEFVPALPRTSVGKVLRRELVRMEIERTRKDEKAG</sequence>
<evidence type="ECO:0008006" key="5">
    <source>
        <dbReference type="Google" id="ProtNLM"/>
    </source>
</evidence>
<dbReference type="InterPro" id="IPR000873">
    <property type="entry name" value="AMP-dep_synth/lig_dom"/>
</dbReference>
<feature type="domain" description="AMP-binding enzyme C-terminal" evidence="2">
    <location>
        <begin position="464"/>
        <end position="539"/>
    </location>
</feature>
<gene>
    <name evidence="3" type="ORF">SE15_06050</name>
</gene>
<name>A0A0P6Y5T4_9CHLR</name>
<organism evidence="3 4">
    <name type="scientific">Thermanaerothrix daxensis</name>
    <dbReference type="NCBI Taxonomy" id="869279"/>
    <lineage>
        <taxon>Bacteria</taxon>
        <taxon>Bacillati</taxon>
        <taxon>Chloroflexota</taxon>
        <taxon>Anaerolineae</taxon>
        <taxon>Anaerolineales</taxon>
        <taxon>Anaerolineaceae</taxon>
        <taxon>Thermanaerothrix</taxon>
    </lineage>
</organism>
<dbReference type="PANTHER" id="PTHR43767">
    <property type="entry name" value="LONG-CHAIN-FATTY-ACID--COA LIGASE"/>
    <property type="match status" value="1"/>
</dbReference>
<evidence type="ECO:0000313" key="3">
    <source>
        <dbReference type="EMBL" id="KPL84828.1"/>
    </source>
</evidence>
<dbReference type="PANTHER" id="PTHR43767:SF12">
    <property type="entry name" value="AMP-DEPENDENT SYNTHETASE AND LIGASE"/>
    <property type="match status" value="1"/>
</dbReference>
<proteinExistence type="predicted"/>
<dbReference type="InterPro" id="IPR050237">
    <property type="entry name" value="ATP-dep_AMP-bd_enzyme"/>
</dbReference>
<dbReference type="Gene3D" id="3.40.50.12780">
    <property type="entry name" value="N-terminal domain of ligase-like"/>
    <property type="match status" value="1"/>
</dbReference>
<reference evidence="3 4" key="1">
    <citation type="submission" date="2015-07" db="EMBL/GenBank/DDBJ databases">
        <title>Whole genome sequence of Thermanaerothrix daxensis DSM 23592.</title>
        <authorList>
            <person name="Hemp J."/>
            <person name="Ward L.M."/>
            <person name="Pace L.A."/>
            <person name="Fischer W.W."/>
        </authorList>
    </citation>
    <scope>NUCLEOTIDE SEQUENCE [LARGE SCALE GENOMIC DNA]</scope>
    <source>
        <strain evidence="3 4">GNS-1</strain>
    </source>
</reference>